<reference evidence="2 3" key="1">
    <citation type="journal article" date="2018" name="Sci. Rep.">
        <title>Genomic signatures of local adaptation to the degree of environmental predictability in rotifers.</title>
        <authorList>
            <person name="Franch-Gras L."/>
            <person name="Hahn C."/>
            <person name="Garcia-Roger E.M."/>
            <person name="Carmona M.J."/>
            <person name="Serra M."/>
            <person name="Gomez A."/>
        </authorList>
    </citation>
    <scope>NUCLEOTIDE SEQUENCE [LARGE SCALE GENOMIC DNA]</scope>
    <source>
        <strain evidence="2">HYR1</strain>
    </source>
</reference>
<dbReference type="EMBL" id="REGN01002543">
    <property type="protein sequence ID" value="RNA27426.1"/>
    <property type="molecule type" value="Genomic_DNA"/>
</dbReference>
<keyword evidence="1" id="KW-0812">Transmembrane</keyword>
<keyword evidence="3" id="KW-1185">Reference proteome</keyword>
<comment type="caution">
    <text evidence="2">The sequence shown here is derived from an EMBL/GenBank/DDBJ whole genome shotgun (WGS) entry which is preliminary data.</text>
</comment>
<keyword evidence="1" id="KW-0472">Membrane</keyword>
<accession>A0A3M7RV81</accession>
<name>A0A3M7RV81_BRAPC</name>
<protein>
    <submittedName>
        <fullName evidence="2">Uncharacterized protein</fullName>
    </submittedName>
</protein>
<keyword evidence="1" id="KW-1133">Transmembrane helix</keyword>
<proteinExistence type="predicted"/>
<sequence>MLEFHIHQLGDIVFLILHSLLKLSVTFIFSLYNMFIAKSFVCQSCDRCKQNTQKIPLDFLNGYSSLSSRMEELKDLGLNIEYFVFIITEGKKKF</sequence>
<evidence type="ECO:0000313" key="3">
    <source>
        <dbReference type="Proteomes" id="UP000276133"/>
    </source>
</evidence>
<evidence type="ECO:0000313" key="2">
    <source>
        <dbReference type="EMBL" id="RNA27426.1"/>
    </source>
</evidence>
<gene>
    <name evidence="2" type="ORF">BpHYR1_044615</name>
</gene>
<organism evidence="2 3">
    <name type="scientific">Brachionus plicatilis</name>
    <name type="common">Marine rotifer</name>
    <name type="synonym">Brachionus muelleri</name>
    <dbReference type="NCBI Taxonomy" id="10195"/>
    <lineage>
        <taxon>Eukaryota</taxon>
        <taxon>Metazoa</taxon>
        <taxon>Spiralia</taxon>
        <taxon>Gnathifera</taxon>
        <taxon>Rotifera</taxon>
        <taxon>Eurotatoria</taxon>
        <taxon>Monogononta</taxon>
        <taxon>Pseudotrocha</taxon>
        <taxon>Ploima</taxon>
        <taxon>Brachionidae</taxon>
        <taxon>Brachionus</taxon>
    </lineage>
</organism>
<dbReference type="AlphaFoldDB" id="A0A3M7RV81"/>
<dbReference type="Proteomes" id="UP000276133">
    <property type="component" value="Unassembled WGS sequence"/>
</dbReference>
<feature type="transmembrane region" description="Helical" evidence="1">
    <location>
        <begin position="12"/>
        <end position="35"/>
    </location>
</feature>
<evidence type="ECO:0000256" key="1">
    <source>
        <dbReference type="SAM" id="Phobius"/>
    </source>
</evidence>